<dbReference type="PATRIC" id="fig|626937.4.peg.2867"/>
<protein>
    <recommendedName>
        <fullName evidence="1">YgjP-like metallopeptidase domain-containing protein</fullName>
    </recommendedName>
</protein>
<dbReference type="STRING" id="626937.HMPREF3293_02912"/>
<evidence type="ECO:0000259" key="1">
    <source>
        <dbReference type="Pfam" id="PF01863"/>
    </source>
</evidence>
<organism evidence="2 3">
    <name type="scientific">Christensenella minuta</name>
    <dbReference type="NCBI Taxonomy" id="626937"/>
    <lineage>
        <taxon>Bacteria</taxon>
        <taxon>Bacillati</taxon>
        <taxon>Bacillota</taxon>
        <taxon>Clostridia</taxon>
        <taxon>Christensenellales</taxon>
        <taxon>Christensenellaceae</taxon>
        <taxon>Christensenella</taxon>
    </lineage>
</organism>
<dbReference type="PANTHER" id="PTHR30399">
    <property type="entry name" value="UNCHARACTERIZED PROTEIN YGJP"/>
    <property type="match status" value="1"/>
</dbReference>
<dbReference type="PANTHER" id="PTHR30399:SF1">
    <property type="entry name" value="UTP PYROPHOSPHATASE"/>
    <property type="match status" value="1"/>
</dbReference>
<dbReference type="EMBL" id="LSZW01000065">
    <property type="protein sequence ID" value="KXK64263.1"/>
    <property type="molecule type" value="Genomic_DNA"/>
</dbReference>
<dbReference type="AlphaFoldDB" id="A0A136Q0R1"/>
<dbReference type="InterPro" id="IPR053136">
    <property type="entry name" value="UTP_pyrophosphatase-like"/>
</dbReference>
<reference evidence="2 3" key="1">
    <citation type="submission" date="2016-02" db="EMBL/GenBank/DDBJ databases">
        <authorList>
            <person name="Wen L."/>
            <person name="He K."/>
            <person name="Yang H."/>
        </authorList>
    </citation>
    <scope>NUCLEOTIDE SEQUENCE [LARGE SCALE GENOMIC DNA]</scope>
    <source>
        <strain evidence="2 3">DSM 22607</strain>
    </source>
</reference>
<dbReference type="OrthoDB" id="9811177at2"/>
<keyword evidence="3" id="KW-1185">Reference proteome</keyword>
<sequence>MGDENMKIKLSDGSDLGIDVTRKAMKNIRLRVRRDGSVCVSAPFGVSSGRIQEFVSSKSAWIENHINSLLRQQDSDEEHVLFMGTNYALEVVKDRRTGVALNGENMTIFCSKPEEYKDVLQNWWVQQALAYLGDVVNKWYPVLGQDEEDKPVIKIRKMKTLWGSCTSTQRTIRFNYYLMCASAEGIEYVVLHELTHLLYPDHGAGFKAFLSRHMPDWKERKRRLESQCAGMRML</sequence>
<dbReference type="CDD" id="cd07344">
    <property type="entry name" value="M48_yhfN_like"/>
    <property type="match status" value="1"/>
</dbReference>
<dbReference type="InterPro" id="IPR002725">
    <property type="entry name" value="YgjP-like_metallopeptidase"/>
</dbReference>
<evidence type="ECO:0000313" key="3">
    <source>
        <dbReference type="Proteomes" id="UP000070366"/>
    </source>
</evidence>
<evidence type="ECO:0000313" key="2">
    <source>
        <dbReference type="EMBL" id="KXK64263.1"/>
    </source>
</evidence>
<name>A0A136Q0R1_9FIRM</name>
<dbReference type="Gene3D" id="3.30.2010.10">
    <property type="entry name" value="Metalloproteases ('zincins'), catalytic domain"/>
    <property type="match status" value="1"/>
</dbReference>
<feature type="domain" description="YgjP-like metallopeptidase" evidence="1">
    <location>
        <begin position="26"/>
        <end position="226"/>
    </location>
</feature>
<dbReference type="KEGG" id="cmiu:B1H56_02430"/>
<dbReference type="Proteomes" id="UP000070366">
    <property type="component" value="Unassembled WGS sequence"/>
</dbReference>
<comment type="caution">
    <text evidence="2">The sequence shown here is derived from an EMBL/GenBank/DDBJ whole genome shotgun (WGS) entry which is preliminary data.</text>
</comment>
<dbReference type="Pfam" id="PF01863">
    <property type="entry name" value="YgjP-like"/>
    <property type="match status" value="1"/>
</dbReference>
<accession>A0A136Q0R1</accession>
<dbReference type="RefSeq" id="WP_066521521.1">
    <property type="nucleotide sequence ID" value="NZ_CP029256.1"/>
</dbReference>
<gene>
    <name evidence="2" type="ORF">HMPREF3293_02912</name>
</gene>
<proteinExistence type="predicted"/>